<accession>C6W5I6</accession>
<protein>
    <recommendedName>
        <fullName evidence="4">DUF4494 domain-containing protein</fullName>
    </recommendedName>
</protein>
<dbReference type="Pfam" id="PF14902">
    <property type="entry name" value="DUF4494"/>
    <property type="match status" value="1"/>
</dbReference>
<feature type="compositionally biased region" description="Acidic residues" evidence="1">
    <location>
        <begin position="179"/>
        <end position="192"/>
    </location>
</feature>
<feature type="region of interest" description="Disordered" evidence="1">
    <location>
        <begin position="160"/>
        <end position="192"/>
    </location>
</feature>
<evidence type="ECO:0000313" key="2">
    <source>
        <dbReference type="EMBL" id="ACT94204.1"/>
    </source>
</evidence>
<dbReference type="InterPro" id="IPR027848">
    <property type="entry name" value="DUF4494"/>
</dbReference>
<gene>
    <name evidence="2" type="ordered locus">Dfer_2989</name>
</gene>
<dbReference type="eggNOG" id="ENOG502ZVB7">
    <property type="taxonomic scope" value="Bacteria"/>
</dbReference>
<evidence type="ECO:0000313" key="3">
    <source>
        <dbReference type="Proteomes" id="UP000002011"/>
    </source>
</evidence>
<reference evidence="2 3" key="1">
    <citation type="journal article" date="2009" name="Stand. Genomic Sci.">
        <title>Complete genome sequence of Dyadobacter fermentans type strain (NS114).</title>
        <authorList>
            <person name="Lang E."/>
            <person name="Lapidus A."/>
            <person name="Chertkov O."/>
            <person name="Brettin T."/>
            <person name="Detter J.C."/>
            <person name="Han C."/>
            <person name="Copeland A."/>
            <person name="Glavina Del Rio T."/>
            <person name="Nolan M."/>
            <person name="Chen F."/>
            <person name="Lucas S."/>
            <person name="Tice H."/>
            <person name="Cheng J.F."/>
            <person name="Land M."/>
            <person name="Hauser L."/>
            <person name="Chang Y.J."/>
            <person name="Jeffries C.D."/>
            <person name="Kopitz M."/>
            <person name="Bruce D."/>
            <person name="Goodwin L."/>
            <person name="Pitluck S."/>
            <person name="Ovchinnikova G."/>
            <person name="Pati A."/>
            <person name="Ivanova N."/>
            <person name="Mavrommatis K."/>
            <person name="Chen A."/>
            <person name="Palaniappan K."/>
            <person name="Chain P."/>
            <person name="Bristow J."/>
            <person name="Eisen J.A."/>
            <person name="Markowitz V."/>
            <person name="Hugenholtz P."/>
            <person name="Goker M."/>
            <person name="Rohde M."/>
            <person name="Kyrpides N.C."/>
            <person name="Klenk H.P."/>
        </authorList>
    </citation>
    <scope>NUCLEOTIDE SEQUENCE [LARGE SCALE GENOMIC DNA]</scope>
    <source>
        <strain evidence="3">ATCC 700827 / DSM 18053 / CIP 107007 / KCTC 52180 / NS114</strain>
    </source>
</reference>
<proteinExistence type="predicted"/>
<organism evidence="2 3">
    <name type="scientific">Dyadobacter fermentans (strain ATCC 700827 / DSM 18053 / CIP 107007 / KCTC 52180 / NS114)</name>
    <dbReference type="NCBI Taxonomy" id="471854"/>
    <lineage>
        <taxon>Bacteria</taxon>
        <taxon>Pseudomonadati</taxon>
        <taxon>Bacteroidota</taxon>
        <taxon>Cytophagia</taxon>
        <taxon>Cytophagales</taxon>
        <taxon>Spirosomataceae</taxon>
        <taxon>Dyadobacter</taxon>
    </lineage>
</organism>
<evidence type="ECO:0000256" key="1">
    <source>
        <dbReference type="SAM" id="MobiDB-lite"/>
    </source>
</evidence>
<dbReference type="STRING" id="471854.Dfer_2989"/>
<sequence>MASWYLGKIRYQKEDEAGRLKTINETYLVDAVSYTESEARLYKQILTEASDFSVTAISRMRLADLFSYEEGEQWFKAKVIYFSVDEKSGKEKKIVNYMLVNAEGIQQALDRINESMRNFLIPYEVTDINLTPILDVFPYSADEDKEPEIPANMRPLSEVMAERAQAAPAQAEAPAPADVDAEVTDEVPAENA</sequence>
<feature type="compositionally biased region" description="Low complexity" evidence="1">
    <location>
        <begin position="160"/>
        <end position="178"/>
    </location>
</feature>
<dbReference type="AlphaFoldDB" id="C6W5I6"/>
<dbReference type="HOGENOM" id="CLU_107508_0_0_10"/>
<dbReference type="EMBL" id="CP001619">
    <property type="protein sequence ID" value="ACT94204.1"/>
    <property type="molecule type" value="Genomic_DNA"/>
</dbReference>
<name>C6W5I6_DYAFD</name>
<keyword evidence="3" id="KW-1185">Reference proteome</keyword>
<evidence type="ECO:0008006" key="4">
    <source>
        <dbReference type="Google" id="ProtNLM"/>
    </source>
</evidence>
<dbReference type="Proteomes" id="UP000002011">
    <property type="component" value="Chromosome"/>
</dbReference>
<dbReference type="RefSeq" id="WP_015812453.1">
    <property type="nucleotide sequence ID" value="NC_013037.1"/>
</dbReference>
<dbReference type="KEGG" id="dfe:Dfer_2989"/>